<dbReference type="RefSeq" id="XP_028150132.1">
    <property type="nucleotide sequence ID" value="XM_028294331.1"/>
</dbReference>
<evidence type="ECO:0000313" key="4">
    <source>
        <dbReference type="RefSeq" id="XP_028150132.1"/>
    </source>
</evidence>
<keyword evidence="3" id="KW-1185">Reference proteome</keyword>
<evidence type="ECO:0000313" key="3">
    <source>
        <dbReference type="Proteomes" id="UP001652700"/>
    </source>
</evidence>
<accession>A0A6P7GXJ1</accession>
<feature type="region of interest" description="Disordered" evidence="1">
    <location>
        <begin position="133"/>
        <end position="277"/>
    </location>
</feature>
<organism evidence="5">
    <name type="scientific">Diabrotica virgifera virgifera</name>
    <name type="common">western corn rootworm</name>
    <dbReference type="NCBI Taxonomy" id="50390"/>
    <lineage>
        <taxon>Eukaryota</taxon>
        <taxon>Metazoa</taxon>
        <taxon>Ecdysozoa</taxon>
        <taxon>Arthropoda</taxon>
        <taxon>Hexapoda</taxon>
        <taxon>Insecta</taxon>
        <taxon>Pterygota</taxon>
        <taxon>Neoptera</taxon>
        <taxon>Endopterygota</taxon>
        <taxon>Coleoptera</taxon>
        <taxon>Polyphaga</taxon>
        <taxon>Cucujiformia</taxon>
        <taxon>Chrysomeloidea</taxon>
        <taxon>Chrysomelidae</taxon>
        <taxon>Galerucinae</taxon>
        <taxon>Diabroticina</taxon>
        <taxon>Diabroticites</taxon>
        <taxon>Diabrotica</taxon>
    </lineage>
</organism>
<proteinExistence type="predicted"/>
<dbReference type="RefSeq" id="XP_028150133.1">
    <property type="nucleotide sequence ID" value="XM_028294332.1"/>
</dbReference>
<evidence type="ECO:0000313" key="5">
    <source>
        <dbReference type="RefSeq" id="XP_028150133.1"/>
    </source>
</evidence>
<dbReference type="AlphaFoldDB" id="A0A6P7GXJ1"/>
<evidence type="ECO:0000313" key="2">
    <source>
        <dbReference type="EnsemblMetazoa" id="XP_050505505.1"/>
    </source>
</evidence>
<name>A0A6P7GXJ1_DIAVI</name>
<sequence>MAGDDLDAILRQCSEVTLPENDVDIRTPPTLQQHLNHFSVKRPTSVFEDAENIYDGVTRFTSGRGRAQRTIYNPGLNDRVSVESDDYLRDSIRKAFPLGYSNEFIEKKWNKQSNQTPSPVLPVDVQFCDIQGEDSESSEKSVSPVKRNVSSPIKSPIKQAAEEKKPPPLSVILGKKNKSDKSEVKEKEVDQKKEEKNKSEVKKVDKKKKEKNKSDKSEVKKVDQKKKEEHGQDVNSNLNPDAPEFKFNFCSSPIKINGTSPTHQRHSPAKSGSDKENGEIARNYIVKHDFYGDCDPYRFFAYDIDEPPFNISSDEDFPALNS</sequence>
<reference evidence="4 5" key="1">
    <citation type="submission" date="2025-04" db="UniProtKB">
        <authorList>
            <consortium name="RefSeq"/>
        </authorList>
    </citation>
    <scope>IDENTIFICATION</scope>
    <source>
        <tissue evidence="4 5">Whole insect</tissue>
    </source>
</reference>
<dbReference type="Proteomes" id="UP001652700">
    <property type="component" value="Unplaced"/>
</dbReference>
<feature type="compositionally biased region" description="Basic and acidic residues" evidence="1">
    <location>
        <begin position="177"/>
        <end position="203"/>
    </location>
</feature>
<dbReference type="EnsemblMetazoa" id="XM_050649548.1">
    <property type="protein sequence ID" value="XP_050505505.1"/>
    <property type="gene ID" value="LOC126883870"/>
</dbReference>
<reference evidence="2" key="2">
    <citation type="submission" date="2025-05" db="UniProtKB">
        <authorList>
            <consortium name="EnsemblMetazoa"/>
        </authorList>
    </citation>
    <scope>IDENTIFICATION</scope>
</reference>
<protein>
    <submittedName>
        <fullName evidence="4 5">Uncharacterized protein LOC114343493</fullName>
    </submittedName>
</protein>
<evidence type="ECO:0000256" key="1">
    <source>
        <dbReference type="SAM" id="MobiDB-lite"/>
    </source>
</evidence>
<feature type="compositionally biased region" description="Basic and acidic residues" evidence="1">
    <location>
        <begin position="212"/>
        <end position="232"/>
    </location>
</feature>
<gene>
    <name evidence="4 5" type="primary">LOC114343493</name>
</gene>